<dbReference type="PANTHER" id="PTHR10270">
    <property type="entry name" value="SOX TRANSCRIPTION FACTOR"/>
    <property type="match status" value="1"/>
</dbReference>
<feature type="compositionally biased region" description="Low complexity" evidence="6">
    <location>
        <begin position="242"/>
        <end position="263"/>
    </location>
</feature>
<reference evidence="9" key="1">
    <citation type="submission" date="2025-08" db="UniProtKB">
        <authorList>
            <consortium name="RefSeq"/>
        </authorList>
    </citation>
    <scope>IDENTIFICATION</scope>
</reference>
<dbReference type="GeneID" id="103511496"/>
<keyword evidence="1" id="KW-0805">Transcription regulation</keyword>
<feature type="compositionally biased region" description="Polar residues" evidence="6">
    <location>
        <begin position="378"/>
        <end position="419"/>
    </location>
</feature>
<feature type="region of interest" description="Disordered" evidence="6">
    <location>
        <begin position="314"/>
        <end position="429"/>
    </location>
</feature>
<gene>
    <name evidence="9" type="primary">LOC103511496</name>
</gene>
<evidence type="ECO:0000313" key="8">
    <source>
        <dbReference type="Proteomes" id="UP000079169"/>
    </source>
</evidence>
<dbReference type="SUPFAM" id="SSF47095">
    <property type="entry name" value="HMG-box"/>
    <property type="match status" value="1"/>
</dbReference>
<proteinExistence type="predicted"/>
<dbReference type="KEGG" id="dci:103511496"/>
<keyword evidence="4 5" id="KW-0539">Nucleus</keyword>
<evidence type="ECO:0000259" key="7">
    <source>
        <dbReference type="PROSITE" id="PS50118"/>
    </source>
</evidence>
<dbReference type="PANTHER" id="PTHR10270:SF317">
    <property type="entry name" value="TRANSCRIPTION FACTOR SOX-15-RELATED"/>
    <property type="match status" value="1"/>
</dbReference>
<accession>A0A3Q0IXQ0</accession>
<dbReference type="SMART" id="SM00398">
    <property type="entry name" value="HMG"/>
    <property type="match status" value="1"/>
</dbReference>
<keyword evidence="8" id="KW-1185">Reference proteome</keyword>
<dbReference type="Proteomes" id="UP000079169">
    <property type="component" value="Unplaced"/>
</dbReference>
<evidence type="ECO:0000256" key="6">
    <source>
        <dbReference type="SAM" id="MobiDB-lite"/>
    </source>
</evidence>
<dbReference type="PaxDb" id="121845-A0A3Q0IXQ0"/>
<feature type="compositionally biased region" description="Basic residues" evidence="6">
    <location>
        <begin position="229"/>
        <end position="241"/>
    </location>
</feature>
<feature type="compositionally biased region" description="Polar residues" evidence="6">
    <location>
        <begin position="268"/>
        <end position="292"/>
    </location>
</feature>
<protein>
    <submittedName>
        <fullName evidence="9">LOW QUALITY PROTEIN: putative transcription factor SOX-15</fullName>
    </submittedName>
</protein>
<dbReference type="AlphaFoldDB" id="A0A3Q0IXQ0"/>
<dbReference type="InterPro" id="IPR050140">
    <property type="entry name" value="SRY-related_HMG-box_TF-like"/>
</dbReference>
<dbReference type="CDD" id="cd22032">
    <property type="entry name" value="HMG-box_SoxF"/>
    <property type="match status" value="1"/>
</dbReference>
<dbReference type="GO" id="GO:0000978">
    <property type="term" value="F:RNA polymerase II cis-regulatory region sequence-specific DNA binding"/>
    <property type="evidence" value="ECO:0007669"/>
    <property type="project" value="TreeGrafter"/>
</dbReference>
<evidence type="ECO:0000256" key="4">
    <source>
        <dbReference type="ARBA" id="ARBA00023242"/>
    </source>
</evidence>
<dbReference type="Pfam" id="PF00505">
    <property type="entry name" value="HMG_box"/>
    <property type="match status" value="1"/>
</dbReference>
<evidence type="ECO:0000256" key="5">
    <source>
        <dbReference type="PROSITE-ProRule" id="PRU00267"/>
    </source>
</evidence>
<feature type="region of interest" description="Disordered" evidence="6">
    <location>
        <begin position="224"/>
        <end position="301"/>
    </location>
</feature>
<dbReference type="CTD" id="6665"/>
<dbReference type="GO" id="GO:0005634">
    <property type="term" value="C:nucleus"/>
    <property type="evidence" value="ECO:0007669"/>
    <property type="project" value="UniProtKB-UniRule"/>
</dbReference>
<keyword evidence="3" id="KW-0804">Transcription</keyword>
<dbReference type="InterPro" id="IPR009071">
    <property type="entry name" value="HMG_box_dom"/>
</dbReference>
<dbReference type="STRING" id="121845.A0A3Q0IXQ0"/>
<dbReference type="PROSITE" id="PS50118">
    <property type="entry name" value="HMG_BOX_2"/>
    <property type="match status" value="1"/>
</dbReference>
<dbReference type="InterPro" id="IPR036910">
    <property type="entry name" value="HMG_box_dom_sf"/>
</dbReference>
<name>A0A3Q0IXQ0_DIACI</name>
<dbReference type="RefSeq" id="XP_026681017.1">
    <property type="nucleotide sequence ID" value="XM_026825216.1"/>
</dbReference>
<sequence>MSSTLDVKDEPHHQIDMNPNPYITSERTMIEEYKSDFIHQNTLDSSQHHSAGNYICNSVSPSNSPTLYSQYYTRSYYNNANDLLPISQTLSGVLGHQSLHQRLPRDNMSSWMSNSPINSVILGDSASSRHLTSYHSPHLTNDTTISKMSAHQQQKTAKEQRIRRPMNAFMVWAKVERKKLADENPDLHNADLSKMLGKKWRSLTPQDRRPYVEEAERLRVIHMQEHPNYKYRPRRRKHNKRSGSVGASPPSSVHSSHSPNVPGRRAEQSQQVKQVSQTNYPNSPYADNSGTYSPGLHQQYPYYSPTKSSPFYANSDSPYTPAGIHTPESSPACSPEPTEVKMLNPTEDNNNSSLNVESDSHHPGLSIENSSKINSNSGLTEQENSTTTLPTPEMSPITSSKINSNSGLTEQENSTTTLPTPEMSPMEQEKDNFLCHQHQQSCSNEEKQNFYMRNQQPSISSYYHRIPQHLSPSYRSPVSYNPGYQQGQSAIAAMGVAKGGMVMMCTNQRLLGTYEHSGIVTGTFYPPIATSQDQQALSSGTSGHHLYSSPLSNSRAFLSGYATSANPGQYVSCPSPGSFNIRNDLAEQSKSSRLSYPHQSSSYEQVLEEHNNNSDILANNEVTNHNCNENSSHPSSSVQQDFEKYLKYSTIPSSLHSQSLDVDHHVLDTNHNYQHQLQQYSNPSTYHPHHSNFQENNLLEQQYLFSKNSSNELVNSQQISSPYLVGGINHPEVNYPVVIENNPSTMNSQLVPNLGPPQVPGNNNNNNLKSGEEDFSVILADVRKTCYSS</sequence>
<feature type="compositionally biased region" description="Low complexity" evidence="6">
    <location>
        <begin position="366"/>
        <end position="377"/>
    </location>
</feature>
<dbReference type="FunFam" id="1.10.30.10:FF:000008">
    <property type="entry name" value="transcription factor SOX-7"/>
    <property type="match status" value="1"/>
</dbReference>
<evidence type="ECO:0000256" key="3">
    <source>
        <dbReference type="ARBA" id="ARBA00023163"/>
    </source>
</evidence>
<dbReference type="GO" id="GO:0030154">
    <property type="term" value="P:cell differentiation"/>
    <property type="evidence" value="ECO:0007669"/>
    <property type="project" value="TreeGrafter"/>
</dbReference>
<dbReference type="Gene3D" id="1.10.30.10">
    <property type="entry name" value="High mobility group box domain"/>
    <property type="match status" value="1"/>
</dbReference>
<feature type="domain" description="HMG box" evidence="7">
    <location>
        <begin position="162"/>
        <end position="230"/>
    </location>
</feature>
<feature type="DNA-binding region" description="HMG box" evidence="5">
    <location>
        <begin position="162"/>
        <end position="230"/>
    </location>
</feature>
<feature type="compositionally biased region" description="Basic and acidic residues" evidence="6">
    <location>
        <begin position="1"/>
        <end position="15"/>
    </location>
</feature>
<keyword evidence="2 5" id="KW-0238">DNA-binding</keyword>
<organism evidence="8 9">
    <name type="scientific">Diaphorina citri</name>
    <name type="common">Asian citrus psyllid</name>
    <dbReference type="NCBI Taxonomy" id="121845"/>
    <lineage>
        <taxon>Eukaryota</taxon>
        <taxon>Metazoa</taxon>
        <taxon>Ecdysozoa</taxon>
        <taxon>Arthropoda</taxon>
        <taxon>Hexapoda</taxon>
        <taxon>Insecta</taxon>
        <taxon>Pterygota</taxon>
        <taxon>Neoptera</taxon>
        <taxon>Paraneoptera</taxon>
        <taxon>Hemiptera</taxon>
        <taxon>Sternorrhyncha</taxon>
        <taxon>Psylloidea</taxon>
        <taxon>Psyllidae</taxon>
        <taxon>Diaphorininae</taxon>
        <taxon>Diaphorina</taxon>
    </lineage>
</organism>
<evidence type="ECO:0000313" key="9">
    <source>
        <dbReference type="RefSeq" id="XP_026681017.1"/>
    </source>
</evidence>
<evidence type="ECO:0000256" key="2">
    <source>
        <dbReference type="ARBA" id="ARBA00023125"/>
    </source>
</evidence>
<feature type="compositionally biased region" description="Polar residues" evidence="6">
    <location>
        <begin position="346"/>
        <end position="357"/>
    </location>
</feature>
<dbReference type="GO" id="GO:0001228">
    <property type="term" value="F:DNA-binding transcription activator activity, RNA polymerase II-specific"/>
    <property type="evidence" value="ECO:0007669"/>
    <property type="project" value="TreeGrafter"/>
</dbReference>
<feature type="region of interest" description="Disordered" evidence="6">
    <location>
        <begin position="1"/>
        <end position="21"/>
    </location>
</feature>
<evidence type="ECO:0000256" key="1">
    <source>
        <dbReference type="ARBA" id="ARBA00023015"/>
    </source>
</evidence>